<dbReference type="Proteomes" id="UP000193642">
    <property type="component" value="Unassembled WGS sequence"/>
</dbReference>
<dbReference type="InterPro" id="IPR050216">
    <property type="entry name" value="LRR_domain-containing"/>
</dbReference>
<evidence type="ECO:0000313" key="3">
    <source>
        <dbReference type="EMBL" id="ORY43401.1"/>
    </source>
</evidence>
<dbReference type="Pfam" id="PF13855">
    <property type="entry name" value="LRR_8"/>
    <property type="match status" value="1"/>
</dbReference>
<name>A0A1Y2C8P2_9FUNG</name>
<dbReference type="PANTHER" id="PTHR48051">
    <property type="match status" value="1"/>
</dbReference>
<reference evidence="3 4" key="1">
    <citation type="submission" date="2016-07" db="EMBL/GenBank/DDBJ databases">
        <title>Pervasive Adenine N6-methylation of Active Genes in Fungi.</title>
        <authorList>
            <consortium name="DOE Joint Genome Institute"/>
            <person name="Mondo S.J."/>
            <person name="Dannebaum R.O."/>
            <person name="Kuo R.C."/>
            <person name="Labutti K."/>
            <person name="Haridas S."/>
            <person name="Kuo A."/>
            <person name="Salamov A."/>
            <person name="Ahrendt S.R."/>
            <person name="Lipzen A."/>
            <person name="Sullivan W."/>
            <person name="Andreopoulos W.B."/>
            <person name="Clum A."/>
            <person name="Lindquist E."/>
            <person name="Daum C."/>
            <person name="Ramamoorthy G.K."/>
            <person name="Gryganskyi A."/>
            <person name="Culley D."/>
            <person name="Magnuson J.K."/>
            <person name="James T.Y."/>
            <person name="O'Malley M.A."/>
            <person name="Stajich J.E."/>
            <person name="Spatafora J.W."/>
            <person name="Visel A."/>
            <person name="Grigoriev I.V."/>
        </authorList>
    </citation>
    <scope>NUCLEOTIDE SEQUENCE [LARGE SCALE GENOMIC DNA]</scope>
    <source>
        <strain evidence="3 4">JEL800</strain>
    </source>
</reference>
<evidence type="ECO:0000313" key="4">
    <source>
        <dbReference type="Proteomes" id="UP000193642"/>
    </source>
</evidence>
<dbReference type="SUPFAM" id="SSF52075">
    <property type="entry name" value="Outer arm dynein light chain 1"/>
    <property type="match status" value="1"/>
</dbReference>
<organism evidence="3 4">
    <name type="scientific">Rhizoclosmatium globosum</name>
    <dbReference type="NCBI Taxonomy" id="329046"/>
    <lineage>
        <taxon>Eukaryota</taxon>
        <taxon>Fungi</taxon>
        <taxon>Fungi incertae sedis</taxon>
        <taxon>Chytridiomycota</taxon>
        <taxon>Chytridiomycota incertae sedis</taxon>
        <taxon>Chytridiomycetes</taxon>
        <taxon>Chytridiales</taxon>
        <taxon>Chytriomycetaceae</taxon>
        <taxon>Rhizoclosmatium</taxon>
    </lineage>
</organism>
<evidence type="ECO:0000256" key="1">
    <source>
        <dbReference type="ARBA" id="ARBA00022614"/>
    </source>
</evidence>
<sequence length="375" mass="43001">MQTKRQALLLCSRNLILVSPHIGFLGGAITDLELCHNNLRILPPEIGYLKNLQKANFSNNKLETIPTTLSNCYKLRELICNNNRLTSLPSSFKFLQKLQVIDLGQNRISILPQELGLISTLQDLDIRENPIKFFPSELFRLKTLHRLEASGCPLYTEQDYNTFVEELENEEYSPPSLKELAARVLYRHQAPILKHMQMNLESYLHPSNTSKCTFCSGPLFESCVIRWRKVVKDNTLLLLQEKHCWRHWDSELDRVSALFRCKEWTAPLVLDPSGYKGDGLLSRKSSRSSLVVRRSSLVRSRSNSFSILEQAFLKKSLSNLEEDAGESLIRIPLQVETGVDTLPPLIDRRKEKGPFNVVVQKARQLRHTRSATSLF</sequence>
<evidence type="ECO:0000256" key="2">
    <source>
        <dbReference type="ARBA" id="ARBA00022737"/>
    </source>
</evidence>
<keyword evidence="4" id="KW-1185">Reference proteome</keyword>
<protein>
    <submittedName>
        <fullName evidence="3">Outer arm dynein light chain 1</fullName>
    </submittedName>
</protein>
<dbReference type="Pfam" id="PF00560">
    <property type="entry name" value="LRR_1"/>
    <property type="match status" value="1"/>
</dbReference>
<dbReference type="SMART" id="SM00369">
    <property type="entry name" value="LRR_TYP"/>
    <property type="match status" value="4"/>
</dbReference>
<proteinExistence type="predicted"/>
<dbReference type="Gene3D" id="3.80.10.10">
    <property type="entry name" value="Ribonuclease Inhibitor"/>
    <property type="match status" value="1"/>
</dbReference>
<dbReference type="STRING" id="329046.A0A1Y2C8P2"/>
<dbReference type="PANTHER" id="PTHR48051:SF1">
    <property type="entry name" value="RAS SUPPRESSOR PROTEIN 1"/>
    <property type="match status" value="1"/>
</dbReference>
<keyword evidence="2" id="KW-0677">Repeat</keyword>
<dbReference type="GO" id="GO:0005737">
    <property type="term" value="C:cytoplasm"/>
    <property type="evidence" value="ECO:0007669"/>
    <property type="project" value="TreeGrafter"/>
</dbReference>
<comment type="caution">
    <text evidence="3">The sequence shown here is derived from an EMBL/GenBank/DDBJ whole genome shotgun (WGS) entry which is preliminary data.</text>
</comment>
<gene>
    <name evidence="3" type="ORF">BCR33DRAFT_660151</name>
</gene>
<dbReference type="InterPro" id="IPR032675">
    <property type="entry name" value="LRR_dom_sf"/>
</dbReference>
<dbReference type="EMBL" id="MCGO01000025">
    <property type="protein sequence ID" value="ORY43401.1"/>
    <property type="molecule type" value="Genomic_DNA"/>
</dbReference>
<dbReference type="InterPro" id="IPR001611">
    <property type="entry name" value="Leu-rich_rpt"/>
</dbReference>
<accession>A0A1Y2C8P2</accession>
<dbReference type="OrthoDB" id="660555at2759"/>
<dbReference type="AlphaFoldDB" id="A0A1Y2C8P2"/>
<keyword evidence="1" id="KW-0433">Leucine-rich repeat</keyword>
<dbReference type="InterPro" id="IPR003591">
    <property type="entry name" value="Leu-rich_rpt_typical-subtyp"/>
</dbReference>